<dbReference type="EMBL" id="JACIEZ010000004">
    <property type="protein sequence ID" value="MBB4065218.1"/>
    <property type="molecule type" value="Genomic_DNA"/>
</dbReference>
<feature type="transmembrane region" description="Helical" evidence="5">
    <location>
        <begin position="63"/>
        <end position="81"/>
    </location>
</feature>
<feature type="transmembrane region" description="Helical" evidence="5">
    <location>
        <begin position="6"/>
        <end position="26"/>
    </location>
</feature>
<dbReference type="InterPro" id="IPR001129">
    <property type="entry name" value="Membr-assoc_MAPEG"/>
</dbReference>
<evidence type="ECO:0000313" key="6">
    <source>
        <dbReference type="EMBL" id="MBB4065218.1"/>
    </source>
</evidence>
<proteinExistence type="predicted"/>
<evidence type="ECO:0000256" key="3">
    <source>
        <dbReference type="ARBA" id="ARBA00022989"/>
    </source>
</evidence>
<name>A0A7W6J5M1_9HYPH</name>
<evidence type="ECO:0000313" key="7">
    <source>
        <dbReference type="Proteomes" id="UP000528286"/>
    </source>
</evidence>
<accession>A0A7W6J5M1</accession>
<comment type="subcellular location">
    <subcellularLocation>
        <location evidence="1">Membrane</location>
    </subcellularLocation>
</comment>
<gene>
    <name evidence="6" type="ORF">GGR23_002419</name>
</gene>
<feature type="transmembrane region" description="Helical" evidence="5">
    <location>
        <begin position="111"/>
        <end position="129"/>
    </location>
</feature>
<protein>
    <submittedName>
        <fullName evidence="6">Putative MAPEG superfamily protein</fullName>
    </submittedName>
</protein>
<feature type="transmembrane region" description="Helical" evidence="5">
    <location>
        <begin position="87"/>
        <end position="104"/>
    </location>
</feature>
<reference evidence="6 7" key="1">
    <citation type="submission" date="2020-08" db="EMBL/GenBank/DDBJ databases">
        <title>Genomic Encyclopedia of Type Strains, Phase IV (KMG-IV): sequencing the most valuable type-strain genomes for metagenomic binning, comparative biology and taxonomic classification.</title>
        <authorList>
            <person name="Goeker M."/>
        </authorList>
    </citation>
    <scope>NUCLEOTIDE SEQUENCE [LARGE SCALE GENOMIC DNA]</scope>
    <source>
        <strain evidence="6 7">DSM 29853</strain>
    </source>
</reference>
<keyword evidence="7" id="KW-1185">Reference proteome</keyword>
<sequence length="130" mass="14326">MTQELNVLLLSVVLAFVYLMVHGSLLRRQIGYGQENANRDNDPEPGLMAGRGIRAFRNFLETYPLFLALVLATSLSGHSGFLTQWGAWLWLIARALYLPAYIFGLGYGRSAIWMASLAGLGMMLLGAFGL</sequence>
<keyword evidence="4 5" id="KW-0472">Membrane</keyword>
<dbReference type="PANTHER" id="PTHR35371">
    <property type="entry name" value="INNER MEMBRANE PROTEIN"/>
    <property type="match status" value="1"/>
</dbReference>
<dbReference type="InterPro" id="IPR023352">
    <property type="entry name" value="MAPEG-like_dom_sf"/>
</dbReference>
<evidence type="ECO:0000256" key="5">
    <source>
        <dbReference type="SAM" id="Phobius"/>
    </source>
</evidence>
<dbReference type="Pfam" id="PF01124">
    <property type="entry name" value="MAPEG"/>
    <property type="match status" value="1"/>
</dbReference>
<dbReference type="AlphaFoldDB" id="A0A7W6J5M1"/>
<organism evidence="6 7">
    <name type="scientific">Gellertiella hungarica</name>
    <dbReference type="NCBI Taxonomy" id="1572859"/>
    <lineage>
        <taxon>Bacteria</taxon>
        <taxon>Pseudomonadati</taxon>
        <taxon>Pseudomonadota</taxon>
        <taxon>Alphaproteobacteria</taxon>
        <taxon>Hyphomicrobiales</taxon>
        <taxon>Rhizobiaceae</taxon>
        <taxon>Gellertiella</taxon>
    </lineage>
</organism>
<evidence type="ECO:0000256" key="2">
    <source>
        <dbReference type="ARBA" id="ARBA00022692"/>
    </source>
</evidence>
<dbReference type="PANTHER" id="PTHR35371:SF1">
    <property type="entry name" value="BLR7753 PROTEIN"/>
    <property type="match status" value="1"/>
</dbReference>
<dbReference type="Proteomes" id="UP000528286">
    <property type="component" value="Unassembled WGS sequence"/>
</dbReference>
<dbReference type="SUPFAM" id="SSF161084">
    <property type="entry name" value="MAPEG domain-like"/>
    <property type="match status" value="1"/>
</dbReference>
<dbReference type="RefSeq" id="WP_183366518.1">
    <property type="nucleotide sequence ID" value="NZ_JACIEZ010000004.1"/>
</dbReference>
<dbReference type="Gene3D" id="1.20.120.550">
    <property type="entry name" value="Membrane associated eicosanoid/glutathione metabolism-like domain"/>
    <property type="match status" value="1"/>
</dbReference>
<keyword evidence="3 5" id="KW-1133">Transmembrane helix</keyword>
<keyword evidence="2 5" id="KW-0812">Transmembrane</keyword>
<evidence type="ECO:0000256" key="1">
    <source>
        <dbReference type="ARBA" id="ARBA00004370"/>
    </source>
</evidence>
<comment type="caution">
    <text evidence="6">The sequence shown here is derived from an EMBL/GenBank/DDBJ whole genome shotgun (WGS) entry which is preliminary data.</text>
</comment>
<evidence type="ECO:0000256" key="4">
    <source>
        <dbReference type="ARBA" id="ARBA00023136"/>
    </source>
</evidence>
<dbReference type="GO" id="GO:0016020">
    <property type="term" value="C:membrane"/>
    <property type="evidence" value="ECO:0007669"/>
    <property type="project" value="UniProtKB-SubCell"/>
</dbReference>